<reference evidence="1 2" key="1">
    <citation type="submission" date="2019-08" db="EMBL/GenBank/DDBJ databases">
        <title>Deep-cultivation of Planctomycetes and their phenomic and genomic characterization uncovers novel biology.</title>
        <authorList>
            <person name="Wiegand S."/>
            <person name="Jogler M."/>
            <person name="Boedeker C."/>
            <person name="Pinto D."/>
            <person name="Vollmers J."/>
            <person name="Rivas-Marin E."/>
            <person name="Kohn T."/>
            <person name="Peeters S.H."/>
            <person name="Heuer A."/>
            <person name="Rast P."/>
            <person name="Oberbeckmann S."/>
            <person name="Bunk B."/>
            <person name="Jeske O."/>
            <person name="Meyerdierks A."/>
            <person name="Storesund J.E."/>
            <person name="Kallscheuer N."/>
            <person name="Luecker S."/>
            <person name="Lage O.M."/>
            <person name="Pohl T."/>
            <person name="Merkel B.J."/>
            <person name="Hornburger P."/>
            <person name="Mueller R.-W."/>
            <person name="Bruemmer F."/>
            <person name="Labrenz M."/>
            <person name="Spormann A.M."/>
            <person name="Op Den Camp H."/>
            <person name="Overmann J."/>
            <person name="Amann R."/>
            <person name="Jetten M.S.M."/>
            <person name="Mascher T."/>
            <person name="Medema M.H."/>
            <person name="Devos D.P."/>
            <person name="Kaster A.-K."/>
            <person name="Ovreas L."/>
            <person name="Rohde M."/>
            <person name="Galperin M.Y."/>
            <person name="Jogler C."/>
        </authorList>
    </citation>
    <scope>NUCLEOTIDE SEQUENCE [LARGE SCALE GENOMIC DNA]</scope>
    <source>
        <strain evidence="1 2">LF1</strain>
    </source>
</reference>
<gene>
    <name evidence="1" type="ORF">LF1_51450</name>
</gene>
<dbReference type="Proteomes" id="UP000322699">
    <property type="component" value="Unassembled WGS sequence"/>
</dbReference>
<evidence type="ECO:0000313" key="2">
    <source>
        <dbReference type="Proteomes" id="UP000322699"/>
    </source>
</evidence>
<evidence type="ECO:0000313" key="1">
    <source>
        <dbReference type="EMBL" id="KAA1262578.1"/>
    </source>
</evidence>
<dbReference type="EMBL" id="VRLW01000001">
    <property type="protein sequence ID" value="KAA1262578.1"/>
    <property type="molecule type" value="Genomic_DNA"/>
</dbReference>
<keyword evidence="2" id="KW-1185">Reference proteome</keyword>
<comment type="caution">
    <text evidence="1">The sequence shown here is derived from an EMBL/GenBank/DDBJ whole genome shotgun (WGS) entry which is preliminary data.</text>
</comment>
<name>A0A5B1CNH7_9BACT</name>
<dbReference type="AlphaFoldDB" id="A0A5B1CNH7"/>
<organism evidence="1 2">
    <name type="scientific">Rubripirellula obstinata</name>
    <dbReference type="NCBI Taxonomy" id="406547"/>
    <lineage>
        <taxon>Bacteria</taxon>
        <taxon>Pseudomonadati</taxon>
        <taxon>Planctomycetota</taxon>
        <taxon>Planctomycetia</taxon>
        <taxon>Pirellulales</taxon>
        <taxon>Pirellulaceae</taxon>
        <taxon>Rubripirellula</taxon>
    </lineage>
</organism>
<sequence length="67" mass="7229">MNDCLSPSGGSAPSGVLPFSFAPCELLMLLLQRSRFGFPFGPSIRLMLDEVMSNRRANSSKPIVALT</sequence>
<proteinExistence type="predicted"/>
<protein>
    <submittedName>
        <fullName evidence="1">Uncharacterized protein</fullName>
    </submittedName>
</protein>
<accession>A0A5B1CNH7</accession>